<dbReference type="GO" id="GO:0004497">
    <property type="term" value="F:monooxygenase activity"/>
    <property type="evidence" value="ECO:0007669"/>
    <property type="project" value="UniProtKB-KW"/>
</dbReference>
<gene>
    <name evidence="2" type="ORF">BX592_102172</name>
</gene>
<dbReference type="OrthoDB" id="9812192at2"/>
<keyword evidence="3" id="KW-1185">Reference proteome</keyword>
<dbReference type="RefSeq" id="WP_134190168.1">
    <property type="nucleotide sequence ID" value="NZ_JBHLUW010000035.1"/>
</dbReference>
<dbReference type="Proteomes" id="UP000295509">
    <property type="component" value="Unassembled WGS sequence"/>
</dbReference>
<evidence type="ECO:0000313" key="3">
    <source>
        <dbReference type="Proteomes" id="UP000295509"/>
    </source>
</evidence>
<reference evidence="2 3" key="1">
    <citation type="submission" date="2019-03" db="EMBL/GenBank/DDBJ databases">
        <title>Genomic Encyclopedia of Type Strains, Phase III (KMG-III): the genomes of soil and plant-associated and newly described type strains.</title>
        <authorList>
            <person name="Whitman W."/>
        </authorList>
    </citation>
    <scope>NUCLEOTIDE SEQUENCE [LARGE SCALE GENOMIC DNA]</scope>
    <source>
        <strain evidence="2 3">LMG 29544</strain>
    </source>
</reference>
<comment type="caution">
    <text evidence="2">The sequence shown here is derived from an EMBL/GenBank/DDBJ whole genome shotgun (WGS) entry which is preliminary data.</text>
</comment>
<protein>
    <submittedName>
        <fullName evidence="2">Quinol monooxygenase YgiN</fullName>
    </submittedName>
</protein>
<dbReference type="InterPro" id="IPR007138">
    <property type="entry name" value="ABM_dom"/>
</dbReference>
<evidence type="ECO:0000313" key="2">
    <source>
        <dbReference type="EMBL" id="TDY54025.1"/>
    </source>
</evidence>
<dbReference type="Gene3D" id="3.30.70.100">
    <property type="match status" value="1"/>
</dbReference>
<evidence type="ECO:0000259" key="1">
    <source>
        <dbReference type="PROSITE" id="PS51725"/>
    </source>
</evidence>
<keyword evidence="2" id="KW-0560">Oxidoreductase</keyword>
<dbReference type="SUPFAM" id="SSF54909">
    <property type="entry name" value="Dimeric alpha+beta barrel"/>
    <property type="match status" value="1"/>
</dbReference>
<organism evidence="2 3">
    <name type="scientific">Paraburkholderia rhizosphaerae</name>
    <dbReference type="NCBI Taxonomy" id="480658"/>
    <lineage>
        <taxon>Bacteria</taxon>
        <taxon>Pseudomonadati</taxon>
        <taxon>Pseudomonadota</taxon>
        <taxon>Betaproteobacteria</taxon>
        <taxon>Burkholderiales</taxon>
        <taxon>Burkholderiaceae</taxon>
        <taxon>Paraburkholderia</taxon>
    </lineage>
</organism>
<name>A0A4R8M2N4_9BURK</name>
<dbReference type="AlphaFoldDB" id="A0A4R8M2N4"/>
<dbReference type="InterPro" id="IPR011008">
    <property type="entry name" value="Dimeric_a/b-barrel"/>
</dbReference>
<accession>A0A4R8M2N4</accession>
<dbReference type="PROSITE" id="PS51725">
    <property type="entry name" value="ABM"/>
    <property type="match status" value="1"/>
</dbReference>
<dbReference type="Pfam" id="PF03992">
    <property type="entry name" value="ABM"/>
    <property type="match status" value="1"/>
</dbReference>
<proteinExistence type="predicted"/>
<sequence>MSVTYVIRFQVIPDKLDRFMNLLNGVLDAMRDEPNFHQATLHRDPDCPHRLMLYETWESHEDVLEEQLNRPYRQAYHEALPDLLVKPREVTIWQAVRADRNHDALLA</sequence>
<feature type="domain" description="ABM" evidence="1">
    <location>
        <begin position="3"/>
        <end position="92"/>
    </location>
</feature>
<keyword evidence="2" id="KW-0503">Monooxygenase</keyword>
<dbReference type="EMBL" id="SORE01000002">
    <property type="protein sequence ID" value="TDY54025.1"/>
    <property type="molecule type" value="Genomic_DNA"/>
</dbReference>